<keyword evidence="4 12" id="KW-0812">Transmembrane</keyword>
<feature type="transmembrane region" description="Helical" evidence="12">
    <location>
        <begin position="12"/>
        <end position="33"/>
    </location>
</feature>
<keyword evidence="7" id="KW-0560">Oxidoreductase</keyword>
<keyword evidence="9" id="KW-1015">Disulfide bond</keyword>
<evidence type="ECO:0000256" key="2">
    <source>
        <dbReference type="ARBA" id="ARBA00007602"/>
    </source>
</evidence>
<evidence type="ECO:0000256" key="3">
    <source>
        <dbReference type="ARBA" id="ARBA00022448"/>
    </source>
</evidence>
<dbReference type="PIRSF" id="PIRSF036659">
    <property type="entry name" value="BdbC"/>
    <property type="match status" value="1"/>
</dbReference>
<sequence>MNQATVYDQTNWKWIFLSWLLATVAMLGSLFFSEVMDFVPCVLCWYQRIFMYPLVVILLLGMYPYDESVIRYALPLAVIGWGFAIYHYLVYSGYIPEALQPCGQGPSCADIDLELFGFITIPMLSILAFSAIILFLSIARYRIER</sequence>
<keyword evidence="6 12" id="KW-1133">Transmembrane helix</keyword>
<evidence type="ECO:0000313" key="14">
    <source>
        <dbReference type="Proteomes" id="UP000235015"/>
    </source>
</evidence>
<dbReference type="Gene3D" id="1.20.1550.10">
    <property type="entry name" value="DsbB-like"/>
    <property type="match status" value="1"/>
</dbReference>
<dbReference type="InterPro" id="IPR012187">
    <property type="entry name" value="Disulphide_bond_form_BdbC"/>
</dbReference>
<evidence type="ECO:0000256" key="1">
    <source>
        <dbReference type="ARBA" id="ARBA00004141"/>
    </source>
</evidence>
<evidence type="ECO:0000313" key="13">
    <source>
        <dbReference type="EMBL" id="PLX60382.1"/>
    </source>
</evidence>
<dbReference type="Pfam" id="PF02600">
    <property type="entry name" value="DsbB"/>
    <property type="match status" value="1"/>
</dbReference>
<feature type="transmembrane region" description="Helical" evidence="12">
    <location>
        <begin position="45"/>
        <end position="65"/>
    </location>
</feature>
<evidence type="ECO:0000256" key="4">
    <source>
        <dbReference type="ARBA" id="ARBA00022692"/>
    </source>
</evidence>
<dbReference type="GO" id="GO:0006457">
    <property type="term" value="P:protein folding"/>
    <property type="evidence" value="ECO:0007669"/>
    <property type="project" value="InterPro"/>
</dbReference>
<reference evidence="13 14" key="1">
    <citation type="submission" date="2017-11" db="EMBL/GenBank/DDBJ databases">
        <title>Genome-resolved metagenomics identifies genetic mobility, metabolic interactions, and unexpected diversity in perchlorate-reducing communities.</title>
        <authorList>
            <person name="Barnum T.P."/>
            <person name="Figueroa I.A."/>
            <person name="Carlstrom C.I."/>
            <person name="Lucas L.N."/>
            <person name="Engelbrektson A.L."/>
            <person name="Coates J.D."/>
        </authorList>
    </citation>
    <scope>NUCLEOTIDE SEQUENCE [LARGE SCALE GENOMIC DNA]</scope>
    <source>
        <strain evidence="13">BM301</strain>
    </source>
</reference>
<dbReference type="STRING" id="1111735.GCA_000428045_03656"/>
<dbReference type="GO" id="GO:0016020">
    <property type="term" value="C:membrane"/>
    <property type="evidence" value="ECO:0007669"/>
    <property type="project" value="UniProtKB-SubCell"/>
</dbReference>
<gene>
    <name evidence="13" type="ORF">C0630_16465</name>
</gene>
<evidence type="ECO:0000256" key="11">
    <source>
        <dbReference type="ARBA" id="ARBA00023284"/>
    </source>
</evidence>
<evidence type="ECO:0000256" key="7">
    <source>
        <dbReference type="ARBA" id="ARBA00023002"/>
    </source>
</evidence>
<comment type="similarity">
    <text evidence="2">Belongs to the DsbB family. BdbC subfamily.</text>
</comment>
<dbReference type="SUPFAM" id="SSF158442">
    <property type="entry name" value="DsbB-like"/>
    <property type="match status" value="1"/>
</dbReference>
<dbReference type="HAMAP" id="MF_00287">
    <property type="entry name" value="BdbC"/>
    <property type="match status" value="1"/>
</dbReference>
<dbReference type="GO" id="GO:0015035">
    <property type="term" value="F:protein-disulfide reductase activity"/>
    <property type="evidence" value="ECO:0007669"/>
    <property type="project" value="InterPro"/>
</dbReference>
<feature type="transmembrane region" description="Helical" evidence="12">
    <location>
        <begin position="72"/>
        <end position="95"/>
    </location>
</feature>
<dbReference type="InterPro" id="IPR003752">
    <property type="entry name" value="DiS_bond_form_DsbB/BdbC"/>
</dbReference>
<dbReference type="EMBL" id="PKUN01000025">
    <property type="protein sequence ID" value="PLX60382.1"/>
    <property type="molecule type" value="Genomic_DNA"/>
</dbReference>
<feature type="transmembrane region" description="Helical" evidence="12">
    <location>
        <begin position="115"/>
        <end position="139"/>
    </location>
</feature>
<protein>
    <submittedName>
        <fullName evidence="13">Disulfide bond formation protein B</fullName>
    </submittedName>
</protein>
<keyword evidence="11" id="KW-0676">Redox-active center</keyword>
<dbReference type="AlphaFoldDB" id="A0A2N6CTD4"/>
<evidence type="ECO:0000256" key="5">
    <source>
        <dbReference type="ARBA" id="ARBA00022982"/>
    </source>
</evidence>
<name>A0A2N6CTD4_9GAMM</name>
<evidence type="ECO:0000256" key="9">
    <source>
        <dbReference type="ARBA" id="ARBA00023157"/>
    </source>
</evidence>
<comment type="subcellular location">
    <subcellularLocation>
        <location evidence="1">Membrane</location>
        <topology evidence="1">Multi-pass membrane protein</topology>
    </subcellularLocation>
</comment>
<keyword evidence="5" id="KW-0249">Electron transport</keyword>
<accession>A0A2N6CTD4</accession>
<dbReference type="PANTHER" id="PTHR43469:SF1">
    <property type="entry name" value="SPBETA PROPHAGE-DERIVED DISULFIDE BOND FORMATION PROTEIN B"/>
    <property type="match status" value="1"/>
</dbReference>
<organism evidence="13 14">
    <name type="scientific">Sedimenticola selenatireducens</name>
    <dbReference type="NCBI Taxonomy" id="191960"/>
    <lineage>
        <taxon>Bacteria</taxon>
        <taxon>Pseudomonadati</taxon>
        <taxon>Pseudomonadota</taxon>
        <taxon>Gammaproteobacteria</taxon>
        <taxon>Chromatiales</taxon>
        <taxon>Sedimenticolaceae</taxon>
        <taxon>Sedimenticola</taxon>
    </lineage>
</organism>
<keyword evidence="8 12" id="KW-0472">Membrane</keyword>
<keyword evidence="3" id="KW-0813">Transport</keyword>
<keyword evidence="10" id="KW-0143">Chaperone</keyword>
<dbReference type="PANTHER" id="PTHR43469">
    <property type="entry name" value="DISULFIDE FORMATION PROTEIN-RELATED"/>
    <property type="match status" value="1"/>
</dbReference>
<dbReference type="InterPro" id="IPR023380">
    <property type="entry name" value="DsbB-like_sf"/>
</dbReference>
<comment type="caution">
    <text evidence="13">The sequence shown here is derived from an EMBL/GenBank/DDBJ whole genome shotgun (WGS) entry which is preliminary data.</text>
</comment>
<evidence type="ECO:0000256" key="12">
    <source>
        <dbReference type="SAM" id="Phobius"/>
    </source>
</evidence>
<evidence type="ECO:0000256" key="6">
    <source>
        <dbReference type="ARBA" id="ARBA00022989"/>
    </source>
</evidence>
<dbReference type="Proteomes" id="UP000235015">
    <property type="component" value="Unassembled WGS sequence"/>
</dbReference>
<evidence type="ECO:0000256" key="8">
    <source>
        <dbReference type="ARBA" id="ARBA00023136"/>
    </source>
</evidence>
<proteinExistence type="inferred from homology"/>
<evidence type="ECO:0000256" key="10">
    <source>
        <dbReference type="ARBA" id="ARBA00023186"/>
    </source>
</evidence>
<dbReference type="RefSeq" id="WP_037374857.1">
    <property type="nucleotide sequence ID" value="NZ_CAXXYC010000004.1"/>
</dbReference>